<dbReference type="SUPFAM" id="SSF160246">
    <property type="entry name" value="EspE N-terminal domain-like"/>
    <property type="match status" value="1"/>
</dbReference>
<dbReference type="PANTHER" id="PTHR30258:SF1">
    <property type="entry name" value="PROTEIN TRANSPORT PROTEIN HOFB HOMOLOG"/>
    <property type="match status" value="1"/>
</dbReference>
<dbReference type="InterPro" id="IPR001482">
    <property type="entry name" value="T2SS/T4SS_dom"/>
</dbReference>
<dbReference type="PROSITE" id="PS00662">
    <property type="entry name" value="T2SP_E"/>
    <property type="match status" value="1"/>
</dbReference>
<dbReference type="Gene3D" id="3.30.300.160">
    <property type="entry name" value="Type II secretion system, protein E, N-terminal domain"/>
    <property type="match status" value="1"/>
</dbReference>
<sequence length="572" mass="63830">MAARRIGQILVDLGFLTDEQLEVVLEEQEQQPGALFGKIAEDMQLITDEQLIQALAEQMSMQTVSLEDAEIPVEVRDKITETMAQLYRIVPIRFDEDLNRLTVATCDPQNLTIQDELRTFLGYDIAMVVTTEREVLQYITKHFDSESESVEKLVAELADDEELKKMVSALETEKFNITDAEALADSAPVRKLLNMVLLLAIKDHASDIHFEPFEDEFRIRIKSEGVLYEMVPPPRHLAFAITTRIKVMASLDIAERRMPQDGRIELMVGGHPVDLRVSVLPTIFGESVVMRVLDRSVVNLSLENVGMDAVTMKAFRKAIDRPNGIILVTGPTGSGKTTTLYSALSEMNDIKDKLMTTEDPIEYDIEGIIQIPIDNDVGVTFAGCLRAILRQDPDTILVGEVRDLETAEIAIQAALTGHLVFSTLHTNSAAATVTRLKDMGIQAFMICATVEAILAQRLVRRICTKCREETKVSSNLLFDLGLDRESIKGKKFFKGAGCDNCNNTGYKGRIAMFELMLMNDAIRELVMNNASTDDIRDLAQKDGMTTLREFGMALVMDGITTLDEVVRETVEE</sequence>
<dbReference type="SUPFAM" id="SSF52540">
    <property type="entry name" value="P-loop containing nucleoside triphosphate hydrolases"/>
    <property type="match status" value="1"/>
</dbReference>
<evidence type="ECO:0000313" key="5">
    <source>
        <dbReference type="EMBL" id="GAA4456847.1"/>
    </source>
</evidence>
<keyword evidence="3" id="KW-0067">ATP-binding</keyword>
<accession>A0ABP8MZ36</accession>
<dbReference type="InterPro" id="IPR037257">
    <property type="entry name" value="T2SS_E_N_sf"/>
</dbReference>
<dbReference type="RefSeq" id="WP_339942747.1">
    <property type="nucleotide sequence ID" value="NZ_BAABGA010000039.1"/>
</dbReference>
<dbReference type="Gene3D" id="3.40.50.300">
    <property type="entry name" value="P-loop containing nucleotide triphosphate hydrolases"/>
    <property type="match status" value="1"/>
</dbReference>
<evidence type="ECO:0000256" key="1">
    <source>
        <dbReference type="ARBA" id="ARBA00006611"/>
    </source>
</evidence>
<dbReference type="Gene3D" id="3.30.450.90">
    <property type="match status" value="1"/>
</dbReference>
<feature type="domain" description="Bacterial type II secretion system protein E" evidence="4">
    <location>
        <begin position="389"/>
        <end position="403"/>
    </location>
</feature>
<dbReference type="Pfam" id="PF00437">
    <property type="entry name" value="T2SSE"/>
    <property type="match status" value="1"/>
</dbReference>
<gene>
    <name evidence="5" type="ORF">GCM10023156_32800</name>
</gene>
<proteinExistence type="inferred from homology"/>
<keyword evidence="6" id="KW-1185">Reference proteome</keyword>
<dbReference type="EMBL" id="BAABGA010000039">
    <property type="protein sequence ID" value="GAA4456847.1"/>
    <property type="molecule type" value="Genomic_DNA"/>
</dbReference>
<dbReference type="InterPro" id="IPR007831">
    <property type="entry name" value="T2SS_GspE_N"/>
</dbReference>
<dbReference type="CDD" id="cd01129">
    <property type="entry name" value="PulE-GspE-like"/>
    <property type="match status" value="1"/>
</dbReference>
<organism evidence="5 6">
    <name type="scientific">Novipirellula rosea</name>
    <dbReference type="NCBI Taxonomy" id="1031540"/>
    <lineage>
        <taxon>Bacteria</taxon>
        <taxon>Pseudomonadati</taxon>
        <taxon>Planctomycetota</taxon>
        <taxon>Planctomycetia</taxon>
        <taxon>Pirellulales</taxon>
        <taxon>Pirellulaceae</taxon>
        <taxon>Novipirellula</taxon>
    </lineage>
</organism>
<evidence type="ECO:0000256" key="2">
    <source>
        <dbReference type="ARBA" id="ARBA00022741"/>
    </source>
</evidence>
<dbReference type="PANTHER" id="PTHR30258">
    <property type="entry name" value="TYPE II SECRETION SYSTEM PROTEIN GSPE-RELATED"/>
    <property type="match status" value="1"/>
</dbReference>
<dbReference type="InterPro" id="IPR027417">
    <property type="entry name" value="P-loop_NTPase"/>
</dbReference>
<evidence type="ECO:0000256" key="3">
    <source>
        <dbReference type="ARBA" id="ARBA00022840"/>
    </source>
</evidence>
<dbReference type="Pfam" id="PF05157">
    <property type="entry name" value="MshEN"/>
    <property type="match status" value="1"/>
</dbReference>
<protein>
    <submittedName>
        <fullName evidence="5">ATPase, T2SS/T4P/T4SS family</fullName>
    </submittedName>
</protein>
<comment type="similarity">
    <text evidence="1">Belongs to the GSP E family.</text>
</comment>
<keyword evidence="2" id="KW-0547">Nucleotide-binding</keyword>
<reference evidence="6" key="1">
    <citation type="journal article" date="2019" name="Int. J. Syst. Evol. Microbiol.">
        <title>The Global Catalogue of Microorganisms (GCM) 10K type strain sequencing project: providing services to taxonomists for standard genome sequencing and annotation.</title>
        <authorList>
            <consortium name="The Broad Institute Genomics Platform"/>
            <consortium name="The Broad Institute Genome Sequencing Center for Infectious Disease"/>
            <person name="Wu L."/>
            <person name="Ma J."/>
        </authorList>
    </citation>
    <scope>NUCLEOTIDE SEQUENCE [LARGE SCALE GENOMIC DNA]</scope>
    <source>
        <strain evidence="6">JCM 17759</strain>
    </source>
</reference>
<comment type="caution">
    <text evidence="5">The sequence shown here is derived from an EMBL/GenBank/DDBJ whole genome shotgun (WGS) entry which is preliminary data.</text>
</comment>
<evidence type="ECO:0000259" key="4">
    <source>
        <dbReference type="PROSITE" id="PS00662"/>
    </source>
</evidence>
<dbReference type="Proteomes" id="UP001500840">
    <property type="component" value="Unassembled WGS sequence"/>
</dbReference>
<evidence type="ECO:0000313" key="6">
    <source>
        <dbReference type="Proteomes" id="UP001500840"/>
    </source>
</evidence>
<name>A0ABP8MZ36_9BACT</name>